<comment type="caution">
    <text evidence="1">The sequence shown here is derived from an EMBL/GenBank/DDBJ whole genome shotgun (WGS) entry which is preliminary data.</text>
</comment>
<dbReference type="InterPro" id="IPR020835">
    <property type="entry name" value="Catalase_sf"/>
</dbReference>
<sequence>MPSPEVDRMVDATAGRVAGPAFGLGSFLRRARVFHPRGRSFTARVRCAGDPRLVGTVLGRAGVHEGTVRLSRGAGLPEPLPDLLGLALRLDLAEGPQDLLLISSAPAPVARHALLPARDYGGTHYSSITTFGVGTTTVVLGAVPVHSGPRLERLQEVSEAVDAGRLGLTLLVAEPFGGWAPVADVELTGPVPDGPGERVRYTPFHHAGGIEPTGAVNALRRRAYADSQRGRPS</sequence>
<dbReference type="SUPFAM" id="SSF56634">
    <property type="entry name" value="Heme-dependent catalase-like"/>
    <property type="match status" value="1"/>
</dbReference>
<reference evidence="2" key="1">
    <citation type="journal article" date="2019" name="Int. J. Syst. Evol. Microbiol.">
        <title>The Global Catalogue of Microorganisms (GCM) 10K type strain sequencing project: providing services to taxonomists for standard genome sequencing and annotation.</title>
        <authorList>
            <consortium name="The Broad Institute Genomics Platform"/>
            <consortium name="The Broad Institute Genome Sequencing Center for Infectious Disease"/>
            <person name="Wu L."/>
            <person name="Ma J."/>
        </authorList>
    </citation>
    <scope>NUCLEOTIDE SEQUENCE [LARGE SCALE GENOMIC DNA]</scope>
    <source>
        <strain evidence="2">CGMCC 4.7093</strain>
    </source>
</reference>
<protein>
    <recommendedName>
        <fullName evidence="3">Phosphodiesterase</fullName>
    </recommendedName>
</protein>
<evidence type="ECO:0000313" key="1">
    <source>
        <dbReference type="EMBL" id="MFC5064724.1"/>
    </source>
</evidence>
<dbReference type="EMBL" id="JBHSIV010000026">
    <property type="protein sequence ID" value="MFC5064724.1"/>
    <property type="molecule type" value="Genomic_DNA"/>
</dbReference>
<gene>
    <name evidence="1" type="ORF">ACFPBZ_21050</name>
</gene>
<evidence type="ECO:0008006" key="3">
    <source>
        <dbReference type="Google" id="ProtNLM"/>
    </source>
</evidence>
<organism evidence="1 2">
    <name type="scientific">Actinomycetospora atypica</name>
    <dbReference type="NCBI Taxonomy" id="1290095"/>
    <lineage>
        <taxon>Bacteria</taxon>
        <taxon>Bacillati</taxon>
        <taxon>Actinomycetota</taxon>
        <taxon>Actinomycetes</taxon>
        <taxon>Pseudonocardiales</taxon>
        <taxon>Pseudonocardiaceae</taxon>
        <taxon>Actinomycetospora</taxon>
    </lineage>
</organism>
<proteinExistence type="predicted"/>
<keyword evidence="2" id="KW-1185">Reference proteome</keyword>
<dbReference type="RefSeq" id="WP_378038065.1">
    <property type="nucleotide sequence ID" value="NZ_JBHSIV010000026.1"/>
</dbReference>
<evidence type="ECO:0000313" key="2">
    <source>
        <dbReference type="Proteomes" id="UP001595947"/>
    </source>
</evidence>
<dbReference type="Proteomes" id="UP001595947">
    <property type="component" value="Unassembled WGS sequence"/>
</dbReference>
<accession>A0ABV9YTR3</accession>
<name>A0ABV9YTR3_9PSEU</name>